<protein>
    <submittedName>
        <fullName evidence="1">Uncharacterized protein</fullName>
    </submittedName>
</protein>
<dbReference type="GeneID" id="126881750"/>
<keyword evidence="2" id="KW-1185">Reference proteome</keyword>
<organism evidence="1 2">
    <name type="scientific">Diabrotica virgifera virgifera</name>
    <name type="common">western corn rootworm</name>
    <dbReference type="NCBI Taxonomy" id="50390"/>
    <lineage>
        <taxon>Eukaryota</taxon>
        <taxon>Metazoa</taxon>
        <taxon>Ecdysozoa</taxon>
        <taxon>Arthropoda</taxon>
        <taxon>Hexapoda</taxon>
        <taxon>Insecta</taxon>
        <taxon>Pterygota</taxon>
        <taxon>Neoptera</taxon>
        <taxon>Endopterygota</taxon>
        <taxon>Coleoptera</taxon>
        <taxon>Polyphaga</taxon>
        <taxon>Cucujiformia</taxon>
        <taxon>Chrysomeloidea</taxon>
        <taxon>Chrysomelidae</taxon>
        <taxon>Galerucinae</taxon>
        <taxon>Diabroticina</taxon>
        <taxon>Diabroticites</taxon>
        <taxon>Diabrotica</taxon>
    </lineage>
</organism>
<proteinExistence type="predicted"/>
<dbReference type="Proteomes" id="UP001652700">
    <property type="component" value="Unplaced"/>
</dbReference>
<evidence type="ECO:0000313" key="2">
    <source>
        <dbReference type="Proteomes" id="UP001652700"/>
    </source>
</evidence>
<accession>A0ABM5JW66</accession>
<sequence>MTNKRKYNSSATDILDTNGILISESTKILETWKQYVENLFASDRPNNYSIEITENSPSILNSEVKKAICSLKNNKSPGPDNIHAEVLNLCETDNSFLETLTTLFNNIYDRCRIPEN</sequence>
<evidence type="ECO:0000313" key="1">
    <source>
        <dbReference type="EnsemblMetazoa" id="XP_050502178.1"/>
    </source>
</evidence>
<reference evidence="1" key="1">
    <citation type="submission" date="2025-05" db="UniProtKB">
        <authorList>
            <consortium name="EnsemblMetazoa"/>
        </authorList>
    </citation>
    <scope>IDENTIFICATION</scope>
</reference>
<name>A0ABM5JW66_DIAVI</name>
<dbReference type="EnsemblMetazoa" id="XM_050646221.1">
    <property type="protein sequence ID" value="XP_050502178.1"/>
    <property type="gene ID" value="LOC126881750"/>
</dbReference>
<dbReference type="RefSeq" id="XP_050502178.1">
    <property type="nucleotide sequence ID" value="XM_050646221.1"/>
</dbReference>